<evidence type="ECO:0000313" key="2">
    <source>
        <dbReference type="EMBL" id="WCR10788.1"/>
    </source>
</evidence>
<dbReference type="EMBL" id="CP067134">
    <property type="protein sequence ID" value="WCR10788.1"/>
    <property type="molecule type" value="Genomic_DNA"/>
</dbReference>
<accession>A0ABY7SV93</accession>
<dbReference type="RefSeq" id="WP_272858868.1">
    <property type="nucleotide sequence ID" value="NZ_CP067134.1"/>
</dbReference>
<dbReference type="PANTHER" id="PTHR28152">
    <property type="entry name" value="HYDROXYACYL-THIOESTER DEHYDRATASE TYPE 2, MITOCHONDRIAL"/>
    <property type="match status" value="1"/>
</dbReference>
<name>A0ABY7SV93_9RHOB</name>
<dbReference type="Gene3D" id="3.10.129.10">
    <property type="entry name" value="Hotdog Thioesterase"/>
    <property type="match status" value="2"/>
</dbReference>
<keyword evidence="3" id="KW-1185">Reference proteome</keyword>
<evidence type="ECO:0000259" key="1">
    <source>
        <dbReference type="Pfam" id="PF13452"/>
    </source>
</evidence>
<dbReference type="InterPro" id="IPR029069">
    <property type="entry name" value="HotDog_dom_sf"/>
</dbReference>
<gene>
    <name evidence="2" type="ORF">JHW45_17435</name>
</gene>
<organism evidence="2 3">
    <name type="scientific">Paracoccus stylophorae</name>
    <dbReference type="NCBI Taxonomy" id="659350"/>
    <lineage>
        <taxon>Bacteria</taxon>
        <taxon>Pseudomonadati</taxon>
        <taxon>Pseudomonadota</taxon>
        <taxon>Alphaproteobacteria</taxon>
        <taxon>Rhodobacterales</taxon>
        <taxon>Paracoccaceae</taxon>
        <taxon>Paracoccus</taxon>
    </lineage>
</organism>
<evidence type="ECO:0000313" key="3">
    <source>
        <dbReference type="Proteomes" id="UP001218412"/>
    </source>
</evidence>
<dbReference type="Pfam" id="PF13452">
    <property type="entry name" value="FAS1_DH_region"/>
    <property type="match status" value="1"/>
</dbReference>
<protein>
    <submittedName>
        <fullName evidence="2">MaoC family dehydratase N-terminal domain-containing protein</fullName>
    </submittedName>
</protein>
<dbReference type="PANTHER" id="PTHR28152:SF1">
    <property type="entry name" value="HYDROXYACYL-THIOESTER DEHYDRATASE TYPE 2, MITOCHONDRIAL"/>
    <property type="match status" value="1"/>
</dbReference>
<feature type="domain" description="FAS1-like dehydratase" evidence="1">
    <location>
        <begin position="18"/>
        <end position="134"/>
    </location>
</feature>
<dbReference type="SUPFAM" id="SSF54637">
    <property type="entry name" value="Thioesterase/thiol ester dehydrase-isomerase"/>
    <property type="match status" value="1"/>
</dbReference>
<dbReference type="InterPro" id="IPR052741">
    <property type="entry name" value="Mitochondrial_HTD2"/>
</dbReference>
<reference evidence="2 3" key="1">
    <citation type="submission" date="2021-01" db="EMBL/GenBank/DDBJ databases">
        <title>Biogeographic distribution of Paracoccus.</title>
        <authorList>
            <person name="Hollensteiner J."/>
            <person name="Leineberger J."/>
            <person name="Brinkhoff T."/>
            <person name="Daniel R."/>
        </authorList>
    </citation>
    <scope>NUCLEOTIDE SEQUENCE [LARGE SCALE GENOMIC DNA]</scope>
    <source>
        <strain evidence="2 3">LMG25392</strain>
    </source>
</reference>
<sequence>MMTLDDLDLGHLMGWVGRTETARDIVTPGLIDRFRATFGQWLFDTGPDAPLGLHWCLAPPAVPRDQLGPDGHPARGGFLPPVPFENRMWAGGAVRFHAPLAAGDAVTRRSRIAAIVPKQGSSGPLVFVSVEHGIHVGDQARIEERQDIVYRPAQSLSRSPALMQQTDNPAAFVGDPVTLFRYSALTFNGHRIHYDHPYVTEEEGYSGLVVHGPLQATLLMNAAAVHAGTPAISFDYRGVSPLIAGQPVLIRQRDGRVWLEKPDRTITFHGRFDTL</sequence>
<dbReference type="Proteomes" id="UP001218412">
    <property type="component" value="Chromosome"/>
</dbReference>
<dbReference type="InterPro" id="IPR039569">
    <property type="entry name" value="FAS1-like_DH_region"/>
</dbReference>
<proteinExistence type="predicted"/>